<dbReference type="SUPFAM" id="SSF53098">
    <property type="entry name" value="Ribonuclease H-like"/>
    <property type="match status" value="1"/>
</dbReference>
<evidence type="ECO:0000313" key="6">
    <source>
        <dbReference type="EMBL" id="MST58099.1"/>
    </source>
</evidence>
<protein>
    <submittedName>
        <fullName evidence="6">Exonuclease domain-containing protein</fullName>
    </submittedName>
</protein>
<proteinExistence type="predicted"/>
<dbReference type="GO" id="GO:0000175">
    <property type="term" value="F:3'-5'-RNA exonuclease activity"/>
    <property type="evidence" value="ECO:0007669"/>
    <property type="project" value="InterPro"/>
</dbReference>
<keyword evidence="1" id="KW-0540">Nuclease</keyword>
<organism evidence="6 7">
    <name type="scientific">Waltera intestinalis</name>
    <dbReference type="NCBI Taxonomy" id="2606635"/>
    <lineage>
        <taxon>Bacteria</taxon>
        <taxon>Bacillati</taxon>
        <taxon>Bacillota</taxon>
        <taxon>Clostridia</taxon>
        <taxon>Lachnospirales</taxon>
        <taxon>Lachnospiraceae</taxon>
        <taxon>Waltera</taxon>
    </lineage>
</organism>
<dbReference type="InterPro" id="IPR013520">
    <property type="entry name" value="Ribonucl_H"/>
</dbReference>
<evidence type="ECO:0000256" key="4">
    <source>
        <dbReference type="SAM" id="MobiDB-lite"/>
    </source>
</evidence>
<dbReference type="InterPro" id="IPR051274">
    <property type="entry name" value="3-5_Exoribonuclease"/>
</dbReference>
<sequence>MEYIVLDLEWNQSNTGKEDAVEKLPFEIIEIGAIKLNKERVMVSEFNELIKPQVYHEMHKITSKLIHIQMQELERGRPFPEVGGDFVRWCGQEEHLFCTWGTLDLTELQRNMAYYEMPLLAPGPLPYLDVQKLFAIAYEERKIRRNLEYAIDFLHIEKDIPFHRAFSDAYYTAKILIRILEEHPEVVVNLSYDTFCPPKERRDEVKAQFDTYVKYISREFKDKTEAFADKEVVSSKCYLCHRNLRKKIKWFSANGRHYYCVAYCEKHGYLKGKIRVRKAYDGGVYIVKTTKLIPKEEAEAIAARRDHAREVRKRHKHSKAGNAGE</sequence>
<dbReference type="GO" id="GO:0003676">
    <property type="term" value="F:nucleic acid binding"/>
    <property type="evidence" value="ECO:0007669"/>
    <property type="project" value="InterPro"/>
</dbReference>
<dbReference type="Pfam" id="PF00929">
    <property type="entry name" value="RNase_T"/>
    <property type="match status" value="1"/>
</dbReference>
<dbReference type="SMART" id="SM00479">
    <property type="entry name" value="EXOIII"/>
    <property type="match status" value="1"/>
</dbReference>
<evidence type="ECO:0000256" key="2">
    <source>
        <dbReference type="ARBA" id="ARBA00022801"/>
    </source>
</evidence>
<gene>
    <name evidence="6" type="ORF">FYJ59_07560</name>
</gene>
<dbReference type="PANTHER" id="PTHR23044">
    <property type="entry name" value="3'-5' EXONUCLEASE ERI1-RELATED"/>
    <property type="match status" value="1"/>
</dbReference>
<reference evidence="6 7" key="1">
    <citation type="submission" date="2019-08" db="EMBL/GenBank/DDBJ databases">
        <title>In-depth cultivation of the pig gut microbiome towards novel bacterial diversity and tailored functional studies.</title>
        <authorList>
            <person name="Wylensek D."/>
            <person name="Hitch T.C.A."/>
            <person name="Clavel T."/>
        </authorList>
    </citation>
    <scope>NUCLEOTIDE SEQUENCE [LARGE SCALE GENOMIC DNA]</scope>
    <source>
        <strain evidence="6 7">WCA3-601-WT-6H</strain>
    </source>
</reference>
<dbReference type="PANTHER" id="PTHR23044:SF61">
    <property type="entry name" value="3'-5' EXORIBONUCLEASE 1-RELATED"/>
    <property type="match status" value="1"/>
</dbReference>
<dbReference type="Gene3D" id="3.30.420.10">
    <property type="entry name" value="Ribonuclease H-like superfamily/Ribonuclease H"/>
    <property type="match status" value="1"/>
</dbReference>
<dbReference type="InterPro" id="IPR036397">
    <property type="entry name" value="RNaseH_sf"/>
</dbReference>
<evidence type="ECO:0000256" key="3">
    <source>
        <dbReference type="ARBA" id="ARBA00022839"/>
    </source>
</evidence>
<dbReference type="AlphaFoldDB" id="A0A6L5YIX9"/>
<dbReference type="CDD" id="cd06133">
    <property type="entry name" value="ERI-1_3'hExo_like"/>
    <property type="match status" value="1"/>
</dbReference>
<dbReference type="InterPro" id="IPR012337">
    <property type="entry name" value="RNaseH-like_sf"/>
</dbReference>
<dbReference type="Proteomes" id="UP000476055">
    <property type="component" value="Unassembled WGS sequence"/>
</dbReference>
<keyword evidence="3 6" id="KW-0269">Exonuclease</keyword>
<dbReference type="InterPro" id="IPR047201">
    <property type="entry name" value="ERI-1_3'hExo-like"/>
</dbReference>
<feature type="domain" description="Exonuclease" evidence="5">
    <location>
        <begin position="2"/>
        <end position="185"/>
    </location>
</feature>
<keyword evidence="2" id="KW-0378">Hydrolase</keyword>
<dbReference type="EMBL" id="VUMU01000007">
    <property type="protein sequence ID" value="MST58099.1"/>
    <property type="molecule type" value="Genomic_DNA"/>
</dbReference>
<feature type="region of interest" description="Disordered" evidence="4">
    <location>
        <begin position="304"/>
        <end position="325"/>
    </location>
</feature>
<dbReference type="RefSeq" id="WP_154496222.1">
    <property type="nucleotide sequence ID" value="NZ_VUMU01000007.1"/>
</dbReference>
<keyword evidence="7" id="KW-1185">Reference proteome</keyword>
<comment type="caution">
    <text evidence="6">The sequence shown here is derived from an EMBL/GenBank/DDBJ whole genome shotgun (WGS) entry which is preliminary data.</text>
</comment>
<evidence type="ECO:0000259" key="5">
    <source>
        <dbReference type="SMART" id="SM00479"/>
    </source>
</evidence>
<feature type="compositionally biased region" description="Basic residues" evidence="4">
    <location>
        <begin position="310"/>
        <end position="319"/>
    </location>
</feature>
<name>A0A6L5YIX9_9FIRM</name>
<evidence type="ECO:0000256" key="1">
    <source>
        <dbReference type="ARBA" id="ARBA00022722"/>
    </source>
</evidence>
<evidence type="ECO:0000313" key="7">
    <source>
        <dbReference type="Proteomes" id="UP000476055"/>
    </source>
</evidence>
<accession>A0A6L5YIX9</accession>